<protein>
    <submittedName>
        <fullName evidence="2">Uncharacterized protein</fullName>
    </submittedName>
</protein>
<accession>A0A7W6IL43</accession>
<evidence type="ECO:0000313" key="3">
    <source>
        <dbReference type="Proteomes" id="UP000547011"/>
    </source>
</evidence>
<feature type="transmembrane region" description="Helical" evidence="1">
    <location>
        <begin position="6"/>
        <end position="25"/>
    </location>
</feature>
<gene>
    <name evidence="2" type="ORF">GGR20_001266</name>
</gene>
<dbReference type="AlphaFoldDB" id="A0A7W6IL43"/>
<name>A0A7W6IL43_9HYPH</name>
<evidence type="ECO:0000256" key="1">
    <source>
        <dbReference type="SAM" id="Phobius"/>
    </source>
</evidence>
<dbReference type="EMBL" id="JACIEW010000002">
    <property type="protein sequence ID" value="MBB4051630.1"/>
    <property type="molecule type" value="Genomic_DNA"/>
</dbReference>
<proteinExistence type="predicted"/>
<keyword evidence="1" id="KW-0812">Transmembrane</keyword>
<comment type="caution">
    <text evidence="2">The sequence shown here is derived from an EMBL/GenBank/DDBJ whole genome shotgun (WGS) entry which is preliminary data.</text>
</comment>
<keyword evidence="1" id="KW-1133">Transmembrane helix</keyword>
<reference evidence="2 3" key="1">
    <citation type="submission" date="2020-08" db="EMBL/GenBank/DDBJ databases">
        <title>Genomic Encyclopedia of Type Strains, Phase IV (KMG-IV): sequencing the most valuable type-strain genomes for metagenomic binning, comparative biology and taxonomic classification.</title>
        <authorList>
            <person name="Goeker M."/>
        </authorList>
    </citation>
    <scope>NUCLEOTIDE SEQUENCE [LARGE SCALE GENOMIC DNA]</scope>
    <source>
        <strain evidence="2 3">DSM 23447</strain>
    </source>
</reference>
<dbReference type="Proteomes" id="UP000547011">
    <property type="component" value="Unassembled WGS sequence"/>
</dbReference>
<sequence>MKLFDVVYFCAFFVLVPLPLAILILRSLPKDTDISKISGWYLTHIILIAIALLYLPFHLLKLHFGWGT</sequence>
<keyword evidence="1" id="KW-0472">Membrane</keyword>
<feature type="transmembrane region" description="Helical" evidence="1">
    <location>
        <begin position="37"/>
        <end position="57"/>
    </location>
</feature>
<keyword evidence="3" id="KW-1185">Reference proteome</keyword>
<evidence type="ECO:0000313" key="2">
    <source>
        <dbReference type="EMBL" id="MBB4051630.1"/>
    </source>
</evidence>
<organism evidence="2 3">
    <name type="scientific">Devosia subaequoris</name>
    <dbReference type="NCBI Taxonomy" id="395930"/>
    <lineage>
        <taxon>Bacteria</taxon>
        <taxon>Pseudomonadati</taxon>
        <taxon>Pseudomonadota</taxon>
        <taxon>Alphaproteobacteria</taxon>
        <taxon>Hyphomicrobiales</taxon>
        <taxon>Devosiaceae</taxon>
        <taxon>Devosia</taxon>
    </lineage>
</organism>